<dbReference type="EMBL" id="BMHH01000036">
    <property type="protein sequence ID" value="GGB11839.1"/>
    <property type="molecule type" value="Genomic_DNA"/>
</dbReference>
<sequence>MLEADFEQIPDLHFKIAILVTNPPRIASISAVILDRIEEYRSVLESYFRRLLPFIRWRPTDPGNVEVLNETADFYRYFDATPHAEFLFECVARAIDVDLPAETAFLRSYDRFR</sequence>
<keyword evidence="2" id="KW-1185">Reference proteome</keyword>
<reference evidence="1" key="1">
    <citation type="journal article" date="2014" name="Int. J. Syst. Evol. Microbiol.">
        <title>Complete genome sequence of Corynebacterium casei LMG S-19264T (=DSM 44701T), isolated from a smear-ripened cheese.</title>
        <authorList>
            <consortium name="US DOE Joint Genome Institute (JGI-PGF)"/>
            <person name="Walter F."/>
            <person name="Albersmeier A."/>
            <person name="Kalinowski J."/>
            <person name="Ruckert C."/>
        </authorList>
    </citation>
    <scope>NUCLEOTIDE SEQUENCE</scope>
    <source>
        <strain evidence="1">CGMCC 1.15082</strain>
    </source>
</reference>
<protein>
    <submittedName>
        <fullName evidence="1">Uncharacterized protein</fullName>
    </submittedName>
</protein>
<gene>
    <name evidence="1" type="ORF">GCM10011491_44690</name>
</gene>
<dbReference type="AlphaFoldDB" id="A0A916SQ14"/>
<reference evidence="1" key="2">
    <citation type="submission" date="2020-09" db="EMBL/GenBank/DDBJ databases">
        <authorList>
            <person name="Sun Q."/>
            <person name="Zhou Y."/>
        </authorList>
    </citation>
    <scope>NUCLEOTIDE SEQUENCE</scope>
    <source>
        <strain evidence="1">CGMCC 1.15082</strain>
    </source>
</reference>
<comment type="caution">
    <text evidence="1">The sequence shown here is derived from an EMBL/GenBank/DDBJ whole genome shotgun (WGS) entry which is preliminary data.</text>
</comment>
<accession>A0A916SQ14</accession>
<dbReference type="Proteomes" id="UP000646478">
    <property type="component" value="Unassembled WGS sequence"/>
</dbReference>
<name>A0A916SQ14_9HYPH</name>
<evidence type="ECO:0000313" key="1">
    <source>
        <dbReference type="EMBL" id="GGB11839.1"/>
    </source>
</evidence>
<proteinExistence type="predicted"/>
<evidence type="ECO:0000313" key="2">
    <source>
        <dbReference type="Proteomes" id="UP000646478"/>
    </source>
</evidence>
<organism evidence="1 2">
    <name type="scientific">Brucella endophytica</name>
    <dbReference type="NCBI Taxonomy" id="1963359"/>
    <lineage>
        <taxon>Bacteria</taxon>
        <taxon>Pseudomonadati</taxon>
        <taxon>Pseudomonadota</taxon>
        <taxon>Alphaproteobacteria</taxon>
        <taxon>Hyphomicrobiales</taxon>
        <taxon>Brucellaceae</taxon>
        <taxon>Brucella/Ochrobactrum group</taxon>
        <taxon>Brucella</taxon>
    </lineage>
</organism>